<dbReference type="AlphaFoldDB" id="A0AAP0M3H2"/>
<comment type="caution">
    <text evidence="1">The sequence shown here is derived from an EMBL/GenBank/DDBJ whole genome shotgun (WGS) entry which is preliminary data.</text>
</comment>
<organism evidence="1 2">
    <name type="scientific">Citrus x changshan-huyou</name>
    <dbReference type="NCBI Taxonomy" id="2935761"/>
    <lineage>
        <taxon>Eukaryota</taxon>
        <taxon>Viridiplantae</taxon>
        <taxon>Streptophyta</taxon>
        <taxon>Embryophyta</taxon>
        <taxon>Tracheophyta</taxon>
        <taxon>Spermatophyta</taxon>
        <taxon>Magnoliopsida</taxon>
        <taxon>eudicotyledons</taxon>
        <taxon>Gunneridae</taxon>
        <taxon>Pentapetalae</taxon>
        <taxon>rosids</taxon>
        <taxon>malvids</taxon>
        <taxon>Sapindales</taxon>
        <taxon>Rutaceae</taxon>
        <taxon>Aurantioideae</taxon>
        <taxon>Citrus</taxon>
    </lineage>
</organism>
<keyword evidence="2" id="KW-1185">Reference proteome</keyword>
<dbReference type="Proteomes" id="UP001428341">
    <property type="component" value="Unassembled WGS sequence"/>
</dbReference>
<sequence>MVLGRIQSSSCSSSCFLHITPLTKHTYCLIITGYKAPIQNESSRERNGGEEENGTLELEKIYENRTMELEKVKKTVGNDHDEPKIHYRGWKAMPFIIGELEWADCLLPSCFFIFTTY</sequence>
<accession>A0AAP0M3H2</accession>
<name>A0AAP0M3H2_9ROSI</name>
<proteinExistence type="predicted"/>
<evidence type="ECO:0000313" key="2">
    <source>
        <dbReference type="Proteomes" id="UP001428341"/>
    </source>
</evidence>
<dbReference type="EMBL" id="JBCGBO010000005">
    <property type="protein sequence ID" value="KAK9197919.1"/>
    <property type="molecule type" value="Genomic_DNA"/>
</dbReference>
<protein>
    <submittedName>
        <fullName evidence="1">Uncharacterized protein</fullName>
    </submittedName>
</protein>
<reference evidence="1 2" key="1">
    <citation type="submission" date="2024-05" db="EMBL/GenBank/DDBJ databases">
        <title>Haplotype-resolved chromosome-level genome assembly of Huyou (Citrus changshanensis).</title>
        <authorList>
            <person name="Miao C."/>
            <person name="Chen W."/>
            <person name="Wu Y."/>
            <person name="Wang L."/>
            <person name="Zhao S."/>
            <person name="Grierson D."/>
            <person name="Xu C."/>
            <person name="Chen K."/>
        </authorList>
    </citation>
    <scope>NUCLEOTIDE SEQUENCE [LARGE SCALE GENOMIC DNA]</scope>
    <source>
        <strain evidence="1">01-14</strain>
        <tissue evidence="1">Leaf</tissue>
    </source>
</reference>
<evidence type="ECO:0000313" key="1">
    <source>
        <dbReference type="EMBL" id="KAK9197919.1"/>
    </source>
</evidence>
<gene>
    <name evidence="1" type="ORF">WN944_013102</name>
</gene>